<dbReference type="Pfam" id="PF01593">
    <property type="entry name" value="Amino_oxidase"/>
    <property type="match status" value="1"/>
</dbReference>
<feature type="domain" description="Amine oxidase" evidence="4">
    <location>
        <begin position="15"/>
        <end position="498"/>
    </location>
</feature>
<dbReference type="SUPFAM" id="SSF51905">
    <property type="entry name" value="FAD/NAD(P)-binding domain"/>
    <property type="match status" value="1"/>
</dbReference>
<dbReference type="InterPro" id="IPR002937">
    <property type="entry name" value="Amino_oxidase"/>
</dbReference>
<dbReference type="PANTHER" id="PTHR10668">
    <property type="entry name" value="PHYTOENE DEHYDROGENASE"/>
    <property type="match status" value="1"/>
</dbReference>
<evidence type="ECO:0000259" key="4">
    <source>
        <dbReference type="Pfam" id="PF01593"/>
    </source>
</evidence>
<organism evidence="5 6">
    <name type="scientific">SAR92 bacterium BACL26 MAG-121220-bin70</name>
    <dbReference type="NCBI Taxonomy" id="1655626"/>
    <lineage>
        <taxon>Bacteria</taxon>
        <taxon>Pseudomonadati</taxon>
        <taxon>Pseudomonadota</taxon>
        <taxon>Gammaproteobacteria</taxon>
        <taxon>Cellvibrionales</taxon>
        <taxon>Porticoccaceae</taxon>
        <taxon>SAR92 clade</taxon>
    </lineage>
</organism>
<evidence type="ECO:0000256" key="1">
    <source>
        <dbReference type="ARBA" id="ARBA00037217"/>
    </source>
</evidence>
<dbReference type="Proteomes" id="UP000051213">
    <property type="component" value="Unassembled WGS sequence"/>
</dbReference>
<dbReference type="AlphaFoldDB" id="A0A0R2U5Y9"/>
<dbReference type="EMBL" id="LICA01000120">
    <property type="protein sequence ID" value="KRO94956.1"/>
    <property type="molecule type" value="Genomic_DNA"/>
</dbReference>
<name>A0A0R2U5Y9_9GAMM</name>
<gene>
    <name evidence="5" type="ORF">ABS24_09320</name>
</gene>
<dbReference type="InterPro" id="IPR036188">
    <property type="entry name" value="FAD/NAD-bd_sf"/>
</dbReference>
<evidence type="ECO:0000313" key="5">
    <source>
        <dbReference type="EMBL" id="KRO94956.1"/>
    </source>
</evidence>
<sequence length="517" mass="55835">MQVYDNIIIGGGHNGLICATYLAQKGQSVLLLEATDGLGGLATTREFHPGYRVSVAHSLSHFSESVVKQLNLLDHGYKPSSDTLDTIGLNLDGEHVVVSGGQVSGVDSADQKTYTDYLSLLKRFAKMLKPFWLKTMPRIGDNSLPDLITFGQLGLKLRLLGKKDMGEFMRVATLPARDLMDENFNNDLLKAILSWDGLIGSKMAPRSPNATLLNMLYRMSGQHHGAHSLPEGGIANLINALHSAALDAGVTVQTGALVKRIIIEGSSSGLAATGVELADGALIYGTRVVSSADPKQTFLNLVGAKNLEIGFTNRINRLRCDGYVAKLHLALDGLPQFTGVDIPNGRMIIAPKLDAIEFAFDDAKYGGYSQSPVMEIMIPSLRDQSLAPNGKQVLSAHVMYVPHKLKGGWTDEARQHLYQRLIDTLESYAPGIEQQIIHGELLTPADLEKTYHLSGGHWHHAELSMDQMLMMRPTYEAAQYSTPIPGLYLCGAGSHPGGGLMGGPGHNAAKEIIGAKK</sequence>
<evidence type="ECO:0000256" key="2">
    <source>
        <dbReference type="ARBA" id="ARBA00038825"/>
    </source>
</evidence>
<protein>
    <recommendedName>
        <fullName evidence="3">Pyridine nucleotide-disulfide oxidoreductase domain-containing protein 2</fullName>
    </recommendedName>
</protein>
<comment type="function">
    <text evidence="1">Probable oxidoreductase that may play a role as regulator of mitochondrial function.</text>
</comment>
<reference evidence="5 6" key="1">
    <citation type="submission" date="2015-10" db="EMBL/GenBank/DDBJ databases">
        <title>Metagenome-Assembled Genomes uncover a global brackish microbiome.</title>
        <authorList>
            <person name="Hugerth L.W."/>
            <person name="Larsson J."/>
            <person name="Alneberg J."/>
            <person name="Lindh M.V."/>
            <person name="Legrand C."/>
            <person name="Pinhassi J."/>
            <person name="Andersson A.F."/>
        </authorList>
    </citation>
    <scope>NUCLEOTIDE SEQUENCE [LARGE SCALE GENOMIC DNA]</scope>
    <source>
        <strain evidence="5">BACL26 MAG-121220-bin70</strain>
    </source>
</reference>
<accession>A0A0R2U5Y9</accession>
<dbReference type="Gene3D" id="3.50.50.60">
    <property type="entry name" value="FAD/NAD(P)-binding domain"/>
    <property type="match status" value="2"/>
</dbReference>
<comment type="caution">
    <text evidence="5">The sequence shown here is derived from an EMBL/GenBank/DDBJ whole genome shotgun (WGS) entry which is preliminary data.</text>
</comment>
<evidence type="ECO:0000313" key="6">
    <source>
        <dbReference type="Proteomes" id="UP000051213"/>
    </source>
</evidence>
<evidence type="ECO:0000256" key="3">
    <source>
        <dbReference type="ARBA" id="ARBA00040298"/>
    </source>
</evidence>
<comment type="subunit">
    <text evidence="2">Interacts with COX5B; this interaction may contribute to localize PYROXD2 to the inner face of the inner mitochondrial membrane.</text>
</comment>
<dbReference type="PANTHER" id="PTHR10668:SF103">
    <property type="entry name" value="PYRIDINE NUCLEOTIDE-DISULFIDE OXIDOREDUCTASE DOMAIN-CONTAINING PROTEIN 2"/>
    <property type="match status" value="1"/>
</dbReference>
<proteinExistence type="predicted"/>
<dbReference type="GO" id="GO:0016491">
    <property type="term" value="F:oxidoreductase activity"/>
    <property type="evidence" value="ECO:0007669"/>
    <property type="project" value="InterPro"/>
</dbReference>